<evidence type="ECO:0000313" key="7">
    <source>
        <dbReference type="Proteomes" id="UP001644719"/>
    </source>
</evidence>
<feature type="transmembrane region" description="Helical" evidence="5">
    <location>
        <begin position="12"/>
        <end position="37"/>
    </location>
</feature>
<sequence length="68" mass="7925">MGTNKRNRFDVSPYLFISPVFILLALLVVYPIAYAFYLSVMDTNLTTKWELNKIAARWPAKAMAQFFF</sequence>
<keyword evidence="3 5" id="KW-1133">Transmembrane helix</keyword>
<accession>A0ABX2H700</accession>
<comment type="subcellular location">
    <subcellularLocation>
        <location evidence="1">Membrane</location>
        <topology evidence="1">Multi-pass membrane protein</topology>
    </subcellularLocation>
</comment>
<evidence type="ECO:0000256" key="5">
    <source>
        <dbReference type="SAM" id="Phobius"/>
    </source>
</evidence>
<evidence type="ECO:0000313" key="6">
    <source>
        <dbReference type="EMBL" id="NSG85136.1"/>
    </source>
</evidence>
<keyword evidence="4 5" id="KW-0472">Membrane</keyword>
<dbReference type="EMBL" id="JAAITS010000014">
    <property type="protein sequence ID" value="NSG85136.1"/>
    <property type="molecule type" value="Genomic_DNA"/>
</dbReference>
<evidence type="ECO:0000256" key="3">
    <source>
        <dbReference type="ARBA" id="ARBA00022989"/>
    </source>
</evidence>
<protein>
    <submittedName>
        <fullName evidence="6">Sugar ABC transporter permease</fullName>
    </submittedName>
</protein>
<keyword evidence="7" id="KW-1185">Reference proteome</keyword>
<proteinExistence type="predicted"/>
<name>A0ABX2H700_9FIRM</name>
<feature type="non-terminal residue" evidence="6">
    <location>
        <position position="68"/>
    </location>
</feature>
<comment type="caution">
    <text evidence="6">The sequence shown here is derived from an EMBL/GenBank/DDBJ whole genome shotgun (WGS) entry which is preliminary data.</text>
</comment>
<dbReference type="InterPro" id="IPR035906">
    <property type="entry name" value="MetI-like_sf"/>
</dbReference>
<evidence type="ECO:0000256" key="2">
    <source>
        <dbReference type="ARBA" id="ARBA00022692"/>
    </source>
</evidence>
<organism evidence="6 7">
    <name type="scientific">Blautia faecis</name>
    <dbReference type="NCBI Taxonomy" id="871665"/>
    <lineage>
        <taxon>Bacteria</taxon>
        <taxon>Bacillati</taxon>
        <taxon>Bacillota</taxon>
        <taxon>Clostridia</taxon>
        <taxon>Lachnospirales</taxon>
        <taxon>Lachnospiraceae</taxon>
        <taxon>Blautia</taxon>
    </lineage>
</organism>
<keyword evidence="2 5" id="KW-0812">Transmembrane</keyword>
<dbReference type="Proteomes" id="UP001644719">
    <property type="component" value="Unassembled WGS sequence"/>
</dbReference>
<dbReference type="Gene3D" id="1.10.3720.10">
    <property type="entry name" value="MetI-like"/>
    <property type="match status" value="1"/>
</dbReference>
<evidence type="ECO:0000256" key="4">
    <source>
        <dbReference type="ARBA" id="ARBA00023136"/>
    </source>
</evidence>
<evidence type="ECO:0000256" key="1">
    <source>
        <dbReference type="ARBA" id="ARBA00004141"/>
    </source>
</evidence>
<reference evidence="6 7" key="1">
    <citation type="journal article" date="2020" name="Cell Host Microbe">
        <title>Functional and Genomic Variation between Human-Derived Isolates of Lachnospiraceae Reveals Inter- and Intra-Species Diversity.</title>
        <authorList>
            <person name="Sorbara M.T."/>
            <person name="Littmann E.R."/>
            <person name="Fontana E."/>
            <person name="Moody T.U."/>
            <person name="Kohout C.E."/>
            <person name="Gjonbalaj M."/>
            <person name="Eaton V."/>
            <person name="Seok R."/>
            <person name="Leiner I.M."/>
            <person name="Pamer E.G."/>
        </authorList>
    </citation>
    <scope>NUCLEOTIDE SEQUENCE [LARGE SCALE GENOMIC DNA]</scope>
    <source>
        <strain evidence="6 7">MSK.17.74</strain>
    </source>
</reference>
<gene>
    <name evidence="6" type="ORF">G5B17_06745</name>
</gene>